<dbReference type="GO" id="GO:0006508">
    <property type="term" value="P:proteolysis"/>
    <property type="evidence" value="ECO:0007669"/>
    <property type="project" value="InterPro"/>
</dbReference>
<name>A0A1G2HU89_9BACT</name>
<evidence type="ECO:0000256" key="7">
    <source>
        <dbReference type="PIRSR" id="PIRSR618044-1"/>
    </source>
</evidence>
<feature type="binding site" evidence="8">
    <location>
        <position position="248"/>
    </location>
    <ligand>
        <name>substrate</name>
    </ligand>
</feature>
<dbReference type="Proteomes" id="UP000178774">
    <property type="component" value="Unassembled WGS sequence"/>
</dbReference>
<dbReference type="GO" id="GO:0071555">
    <property type="term" value="P:cell wall organization"/>
    <property type="evidence" value="ECO:0007669"/>
    <property type="project" value="UniProtKB-KW"/>
</dbReference>
<keyword evidence="3" id="KW-0378">Hydrolase</keyword>
<feature type="active site" evidence="7">
    <location>
        <position position="145"/>
    </location>
</feature>
<accession>A0A1G2HU89</accession>
<dbReference type="Pfam" id="PF00768">
    <property type="entry name" value="Peptidase_S11"/>
    <property type="match status" value="1"/>
</dbReference>
<organism evidence="11 12">
    <name type="scientific">Candidatus Staskawiczbacteria bacterium RIFCSPHIGHO2_01_FULL_41_41</name>
    <dbReference type="NCBI Taxonomy" id="1802203"/>
    <lineage>
        <taxon>Bacteria</taxon>
        <taxon>Candidatus Staskawicziibacteriota</taxon>
    </lineage>
</organism>
<gene>
    <name evidence="11" type="ORF">A2822_00905</name>
</gene>
<comment type="similarity">
    <text evidence="1 9">Belongs to the peptidase S11 family.</text>
</comment>
<dbReference type="PANTHER" id="PTHR21581">
    <property type="entry name" value="D-ALANYL-D-ALANINE CARBOXYPEPTIDASE"/>
    <property type="match status" value="1"/>
</dbReference>
<dbReference type="GO" id="GO:0009002">
    <property type="term" value="F:serine-type D-Ala-D-Ala carboxypeptidase activity"/>
    <property type="evidence" value="ECO:0007669"/>
    <property type="project" value="InterPro"/>
</dbReference>
<evidence type="ECO:0000256" key="6">
    <source>
        <dbReference type="ARBA" id="ARBA00023316"/>
    </source>
</evidence>
<evidence type="ECO:0000313" key="12">
    <source>
        <dbReference type="Proteomes" id="UP000178774"/>
    </source>
</evidence>
<reference evidence="11 12" key="1">
    <citation type="journal article" date="2016" name="Nat. Commun.">
        <title>Thousands of microbial genomes shed light on interconnected biogeochemical processes in an aquifer system.</title>
        <authorList>
            <person name="Anantharaman K."/>
            <person name="Brown C.T."/>
            <person name="Hug L.A."/>
            <person name="Sharon I."/>
            <person name="Castelle C.J."/>
            <person name="Probst A.J."/>
            <person name="Thomas B.C."/>
            <person name="Singh A."/>
            <person name="Wilkins M.J."/>
            <person name="Karaoz U."/>
            <person name="Brodie E.L."/>
            <person name="Williams K.H."/>
            <person name="Hubbard S.S."/>
            <person name="Banfield J.F."/>
        </authorList>
    </citation>
    <scope>NUCLEOTIDE SEQUENCE [LARGE SCALE GENOMIC DNA]</scope>
</reference>
<evidence type="ECO:0000259" key="10">
    <source>
        <dbReference type="Pfam" id="PF00768"/>
    </source>
</evidence>
<evidence type="ECO:0000256" key="2">
    <source>
        <dbReference type="ARBA" id="ARBA00022729"/>
    </source>
</evidence>
<feature type="domain" description="Peptidase S11 D-alanyl-D-alanine carboxypeptidase A N-terminal" evidence="10">
    <location>
        <begin position="59"/>
        <end position="275"/>
    </location>
</feature>
<evidence type="ECO:0000256" key="9">
    <source>
        <dbReference type="RuleBase" id="RU004016"/>
    </source>
</evidence>
<feature type="active site" description="Acyl-ester intermediate" evidence="7">
    <location>
        <position position="90"/>
    </location>
</feature>
<keyword evidence="6" id="KW-0961">Cell wall biogenesis/degradation</keyword>
<dbReference type="InterPro" id="IPR018044">
    <property type="entry name" value="Peptidase_S11"/>
</dbReference>
<dbReference type="PANTHER" id="PTHR21581:SF6">
    <property type="entry name" value="TRAFFICKING PROTEIN PARTICLE COMPLEX SUBUNIT 12"/>
    <property type="match status" value="1"/>
</dbReference>
<protein>
    <recommendedName>
        <fullName evidence="10">Peptidase S11 D-alanyl-D-alanine carboxypeptidase A N-terminal domain-containing protein</fullName>
    </recommendedName>
</protein>
<sequence>MNYKFFLIFFLVFCFLGWPIAPAIAYEGEVVLTTEEHIKELQEQIARLKALIADIVLYKEISAQSYLVVDVDSNTVISQKNITQSHSIASITKLMNALVAVENTSGNESIILQEEMLKPQGYSPSLFLKLTVTVKNLLKASLIQSTNDAAQALTYVVGNDKFIRLMNGRARQLGMDDTYFYDAHGLDPSNRSTVVDITKLLTYLYNNHPDILEITKENDFQLPDPTGKLLTFKNLNAFSRVAEFIGGKTGYLPQARQSFAGLFDLNGKTVAIVLLYSNNRQTDTQKLIDWVKNNE</sequence>
<dbReference type="AlphaFoldDB" id="A0A1G2HU89"/>
<evidence type="ECO:0000256" key="1">
    <source>
        <dbReference type="ARBA" id="ARBA00007164"/>
    </source>
</evidence>
<dbReference type="PRINTS" id="PR00725">
    <property type="entry name" value="DADACBPTASE1"/>
</dbReference>
<proteinExistence type="inferred from homology"/>
<dbReference type="EMBL" id="MHOP01000013">
    <property type="protein sequence ID" value="OGZ65801.1"/>
    <property type="molecule type" value="Genomic_DNA"/>
</dbReference>
<evidence type="ECO:0000313" key="11">
    <source>
        <dbReference type="EMBL" id="OGZ65801.1"/>
    </source>
</evidence>
<dbReference type="Gene3D" id="3.40.710.10">
    <property type="entry name" value="DD-peptidase/beta-lactamase superfamily"/>
    <property type="match status" value="1"/>
</dbReference>
<feature type="active site" description="Proton acceptor" evidence="7">
    <location>
        <position position="93"/>
    </location>
</feature>
<dbReference type="GO" id="GO:0009252">
    <property type="term" value="P:peptidoglycan biosynthetic process"/>
    <property type="evidence" value="ECO:0007669"/>
    <property type="project" value="UniProtKB-KW"/>
</dbReference>
<dbReference type="SUPFAM" id="SSF56601">
    <property type="entry name" value="beta-lactamase/transpeptidase-like"/>
    <property type="match status" value="1"/>
</dbReference>
<evidence type="ECO:0000256" key="3">
    <source>
        <dbReference type="ARBA" id="ARBA00022801"/>
    </source>
</evidence>
<comment type="caution">
    <text evidence="11">The sequence shown here is derived from an EMBL/GenBank/DDBJ whole genome shotgun (WGS) entry which is preliminary data.</text>
</comment>
<keyword evidence="4" id="KW-0133">Cell shape</keyword>
<evidence type="ECO:0000256" key="8">
    <source>
        <dbReference type="PIRSR" id="PIRSR618044-2"/>
    </source>
</evidence>
<keyword evidence="2" id="KW-0732">Signal</keyword>
<dbReference type="GO" id="GO:0008360">
    <property type="term" value="P:regulation of cell shape"/>
    <property type="evidence" value="ECO:0007669"/>
    <property type="project" value="UniProtKB-KW"/>
</dbReference>
<evidence type="ECO:0000256" key="4">
    <source>
        <dbReference type="ARBA" id="ARBA00022960"/>
    </source>
</evidence>
<evidence type="ECO:0000256" key="5">
    <source>
        <dbReference type="ARBA" id="ARBA00022984"/>
    </source>
</evidence>
<keyword evidence="5" id="KW-0573">Peptidoglycan synthesis</keyword>
<dbReference type="InterPro" id="IPR012338">
    <property type="entry name" value="Beta-lactam/transpept-like"/>
</dbReference>
<dbReference type="InterPro" id="IPR001967">
    <property type="entry name" value="Peptidase_S11_N"/>
</dbReference>